<feature type="region of interest" description="Disordered" evidence="8">
    <location>
        <begin position="384"/>
        <end position="415"/>
    </location>
</feature>
<feature type="transmembrane region" description="Helical" evidence="9">
    <location>
        <begin position="246"/>
        <end position="266"/>
    </location>
</feature>
<reference evidence="12" key="1">
    <citation type="journal article" date="2013" name="Genome Announc.">
        <title>Genome sequence of the basidiomycetous yeast Pseudozyma antarctica T-34, a producer of the glycolipid biosurfactants mannosylerythritol lipids.</title>
        <authorList>
            <person name="Morita T."/>
            <person name="Koike H."/>
            <person name="Koyama Y."/>
            <person name="Hagiwara H."/>
            <person name="Ito E."/>
            <person name="Fukuoka T."/>
            <person name="Imura T."/>
            <person name="Machida M."/>
            <person name="Kitamoto D."/>
        </authorList>
    </citation>
    <scope>NUCLEOTIDE SEQUENCE [LARGE SCALE GENOMIC DNA]</scope>
    <source>
        <strain evidence="12">T-34</strain>
    </source>
</reference>
<comment type="subcellular location">
    <subcellularLocation>
        <location evidence="1">Membrane</location>
        <topology evidence="1">Multi-pass membrane protein</topology>
    </subcellularLocation>
</comment>
<evidence type="ECO:0000259" key="10">
    <source>
        <dbReference type="PROSITE" id="PS50850"/>
    </source>
</evidence>
<dbReference type="PANTHER" id="PTHR48022:SF55">
    <property type="entry name" value="SUGAR TRANSPORTER STL1"/>
    <property type="match status" value="1"/>
</dbReference>
<dbReference type="GO" id="GO:0015793">
    <property type="term" value="P:glycerol transmembrane transport"/>
    <property type="evidence" value="ECO:0007669"/>
    <property type="project" value="TreeGrafter"/>
</dbReference>
<dbReference type="OrthoDB" id="2544694at2759"/>
<dbReference type="EMBL" id="DF196768">
    <property type="protein sequence ID" value="GAC71222.1"/>
    <property type="molecule type" value="Genomic_DNA"/>
</dbReference>
<feature type="transmembrane region" description="Helical" evidence="9">
    <location>
        <begin position="24"/>
        <end position="45"/>
    </location>
</feature>
<dbReference type="SUPFAM" id="SSF103473">
    <property type="entry name" value="MFS general substrate transporter"/>
    <property type="match status" value="1"/>
</dbReference>
<evidence type="ECO:0000256" key="5">
    <source>
        <dbReference type="ARBA" id="ARBA00022989"/>
    </source>
</evidence>
<dbReference type="InterPro" id="IPR005829">
    <property type="entry name" value="Sugar_transporter_CS"/>
</dbReference>
<evidence type="ECO:0000256" key="1">
    <source>
        <dbReference type="ARBA" id="ARBA00004141"/>
    </source>
</evidence>
<keyword evidence="6 9" id="KW-0472">Membrane</keyword>
<feature type="transmembrane region" description="Helical" evidence="9">
    <location>
        <begin position="182"/>
        <end position="202"/>
    </location>
</feature>
<dbReference type="Proteomes" id="UP000011976">
    <property type="component" value="Unassembled WGS sequence"/>
</dbReference>
<comment type="catalytic activity">
    <reaction evidence="7">
        <text>myo-inositol(out) + H(+)(out) = myo-inositol(in) + H(+)(in)</text>
        <dbReference type="Rhea" id="RHEA:60364"/>
        <dbReference type="ChEBI" id="CHEBI:15378"/>
        <dbReference type="ChEBI" id="CHEBI:17268"/>
    </reaction>
</comment>
<organism evidence="11 12">
    <name type="scientific">Pseudozyma antarctica (strain T-34)</name>
    <name type="common">Yeast</name>
    <name type="synonym">Candida antarctica</name>
    <dbReference type="NCBI Taxonomy" id="1151754"/>
    <lineage>
        <taxon>Eukaryota</taxon>
        <taxon>Fungi</taxon>
        <taxon>Dikarya</taxon>
        <taxon>Basidiomycota</taxon>
        <taxon>Ustilaginomycotina</taxon>
        <taxon>Ustilaginomycetes</taxon>
        <taxon>Ustilaginales</taxon>
        <taxon>Ustilaginaceae</taxon>
        <taxon>Moesziomyces</taxon>
    </lineage>
</organism>
<dbReference type="InterPro" id="IPR050360">
    <property type="entry name" value="MFS_Sugar_Transporters"/>
</dbReference>
<dbReference type="STRING" id="1151754.M9MBX2"/>
<sequence>MVIGTFVAYWLDFGLSYVPSSVQWRFPIAFQIVFAAMLFVGAFNLPESPRWLIARGRDDEAKHVLFALEGETANKEEIELEARIIRDAIEKTGKQGGLGDLFTNGKTQHFRRMLIGSSTQFFQKLAPKVAEDAPPPHSIIGHRIKTLTTSKCLPAKQFTGCNASIYYSTVLFETSLRQSRRLSLVMGGVFATVYVIFTLPSFFLVERVGRRNLFMIGAFGQGCAFIITMACLAAPETVSNAKGAAVGLYLFIAVFAWTILPLPWLYSPEINPLRTRTAAVSVSTCTNWISNFAVVMFTPLFISSTRWGAYLFFALVNFLWIPIIFFFYPETAGRRLEEMDLIFAKAHIEGKPAYRIAKQMPKLEPAEIEQEAAKIGLFEVLEDPEASASTSPGRISDSSAEAEVVDVGANKEKPQ</sequence>
<feature type="transmembrane region" description="Helical" evidence="9">
    <location>
        <begin position="309"/>
        <end position="328"/>
    </location>
</feature>
<dbReference type="InterPro" id="IPR020846">
    <property type="entry name" value="MFS_dom"/>
</dbReference>
<name>M9MBX2_PSEA3</name>
<keyword evidence="4 9" id="KW-0812">Transmembrane</keyword>
<dbReference type="PROSITE" id="PS50850">
    <property type="entry name" value="MFS"/>
    <property type="match status" value="1"/>
</dbReference>
<protein>
    <submittedName>
        <fullName evidence="11">Predicted transporter</fullName>
    </submittedName>
</protein>
<dbReference type="Gene3D" id="1.20.1250.20">
    <property type="entry name" value="MFS general substrate transporter like domains"/>
    <property type="match status" value="2"/>
</dbReference>
<feature type="transmembrane region" description="Helical" evidence="9">
    <location>
        <begin position="278"/>
        <end position="302"/>
    </location>
</feature>
<evidence type="ECO:0000256" key="7">
    <source>
        <dbReference type="ARBA" id="ARBA00049119"/>
    </source>
</evidence>
<gene>
    <name evidence="11" type="ORF">PANT_2c00006</name>
</gene>
<evidence type="ECO:0000256" key="9">
    <source>
        <dbReference type="SAM" id="Phobius"/>
    </source>
</evidence>
<dbReference type="GO" id="GO:0005351">
    <property type="term" value="F:carbohydrate:proton symporter activity"/>
    <property type="evidence" value="ECO:0007669"/>
    <property type="project" value="TreeGrafter"/>
</dbReference>
<evidence type="ECO:0000256" key="3">
    <source>
        <dbReference type="ARBA" id="ARBA00022448"/>
    </source>
</evidence>
<evidence type="ECO:0000256" key="6">
    <source>
        <dbReference type="ARBA" id="ARBA00023136"/>
    </source>
</evidence>
<dbReference type="InterPro" id="IPR005828">
    <property type="entry name" value="MFS_sugar_transport-like"/>
</dbReference>
<evidence type="ECO:0000313" key="11">
    <source>
        <dbReference type="EMBL" id="GAC71222.1"/>
    </source>
</evidence>
<dbReference type="AlphaFoldDB" id="M9MBX2"/>
<dbReference type="InterPro" id="IPR036259">
    <property type="entry name" value="MFS_trans_sf"/>
</dbReference>
<feature type="compositionally biased region" description="Polar residues" evidence="8">
    <location>
        <begin position="387"/>
        <end position="399"/>
    </location>
</feature>
<dbReference type="Pfam" id="PF00083">
    <property type="entry name" value="Sugar_tr"/>
    <property type="match status" value="2"/>
</dbReference>
<proteinExistence type="inferred from homology"/>
<comment type="similarity">
    <text evidence="2">Belongs to the major facilitator superfamily. Sugar transporter (TC 2.A.1.1) family.</text>
</comment>
<dbReference type="PROSITE" id="PS00216">
    <property type="entry name" value="SUGAR_TRANSPORT_1"/>
    <property type="match status" value="1"/>
</dbReference>
<dbReference type="PANTHER" id="PTHR48022">
    <property type="entry name" value="PLASTIDIC GLUCOSE TRANSPORTER 4"/>
    <property type="match status" value="1"/>
</dbReference>
<dbReference type="InterPro" id="IPR003663">
    <property type="entry name" value="Sugar/inositol_transpt"/>
</dbReference>
<evidence type="ECO:0000256" key="4">
    <source>
        <dbReference type="ARBA" id="ARBA00022692"/>
    </source>
</evidence>
<dbReference type="PRINTS" id="PR00171">
    <property type="entry name" value="SUGRTRNSPORT"/>
</dbReference>
<evidence type="ECO:0000256" key="2">
    <source>
        <dbReference type="ARBA" id="ARBA00010992"/>
    </source>
</evidence>
<keyword evidence="5 9" id="KW-1133">Transmembrane helix</keyword>
<dbReference type="GO" id="GO:0016020">
    <property type="term" value="C:membrane"/>
    <property type="evidence" value="ECO:0007669"/>
    <property type="project" value="UniProtKB-SubCell"/>
</dbReference>
<evidence type="ECO:0000256" key="8">
    <source>
        <dbReference type="SAM" id="MobiDB-lite"/>
    </source>
</evidence>
<keyword evidence="3" id="KW-0813">Transport</keyword>
<feature type="domain" description="Major facilitator superfamily (MFS) profile" evidence="10">
    <location>
        <begin position="1"/>
        <end position="332"/>
    </location>
</feature>
<accession>M9MBX2</accession>
<feature type="transmembrane region" description="Helical" evidence="9">
    <location>
        <begin position="214"/>
        <end position="234"/>
    </location>
</feature>
<evidence type="ECO:0000313" key="12">
    <source>
        <dbReference type="Proteomes" id="UP000011976"/>
    </source>
</evidence>